<dbReference type="RefSeq" id="WP_316973621.1">
    <property type="nucleotide sequence ID" value="NZ_JAWIIJ010000005.1"/>
</dbReference>
<feature type="transmembrane region" description="Helical" evidence="1">
    <location>
        <begin position="101"/>
        <end position="121"/>
    </location>
</feature>
<keyword evidence="3" id="KW-1185">Reference proteome</keyword>
<keyword evidence="1" id="KW-1133">Transmembrane helix</keyword>
<feature type="transmembrane region" description="Helical" evidence="1">
    <location>
        <begin position="67"/>
        <end position="89"/>
    </location>
</feature>
<protein>
    <submittedName>
        <fullName evidence="2">Uncharacterized protein</fullName>
    </submittedName>
</protein>
<feature type="transmembrane region" description="Helical" evidence="1">
    <location>
        <begin position="12"/>
        <end position="33"/>
    </location>
</feature>
<keyword evidence="1" id="KW-0812">Transmembrane</keyword>
<dbReference type="EMBL" id="JAWIIJ010000005">
    <property type="protein sequence ID" value="MDV2078973.1"/>
    <property type="molecule type" value="Genomic_DNA"/>
</dbReference>
<reference evidence="2 3" key="1">
    <citation type="submission" date="2023-10" db="EMBL/GenBank/DDBJ databases">
        <title>Characteristics and mechanism of a salt-tolerant marine origin heterotrophic nitrifying- aerobic denitrifying bacteria Marinobacter xestospongiae HN1.</title>
        <authorList>
            <person name="Qi R."/>
        </authorList>
    </citation>
    <scope>NUCLEOTIDE SEQUENCE [LARGE SCALE GENOMIC DNA]</scope>
    <source>
        <strain evidence="2 3">HN1</strain>
    </source>
</reference>
<accession>A0ABU3VXH3</accession>
<keyword evidence="1" id="KW-0472">Membrane</keyword>
<dbReference type="Proteomes" id="UP001269819">
    <property type="component" value="Unassembled WGS sequence"/>
</dbReference>
<sequence length="182" mass="20429">MNGRRDVNLSIFHWLMFSLVVYGFIVFGIVLLFSGKVPHSASEVMSGLSEHFGVFVFISNNSPFSDIAQVMFVFNLFLAVPALYVMHCSGAANVHVVERGVWKHLFASLSLLILQFSTVYFDMSSSSPCATNGCRAYDKFFEVEILFLVYLSTFLLMFSVLGSQVVFCISQIVFKKNDRKGV</sequence>
<evidence type="ECO:0000313" key="2">
    <source>
        <dbReference type="EMBL" id="MDV2078973.1"/>
    </source>
</evidence>
<comment type="caution">
    <text evidence="2">The sequence shown here is derived from an EMBL/GenBank/DDBJ whole genome shotgun (WGS) entry which is preliminary data.</text>
</comment>
<organism evidence="2 3">
    <name type="scientific">Marinobacter xestospongiae</name>
    <dbReference type="NCBI Taxonomy" id="994319"/>
    <lineage>
        <taxon>Bacteria</taxon>
        <taxon>Pseudomonadati</taxon>
        <taxon>Pseudomonadota</taxon>
        <taxon>Gammaproteobacteria</taxon>
        <taxon>Pseudomonadales</taxon>
        <taxon>Marinobacteraceae</taxon>
        <taxon>Marinobacter</taxon>
    </lineage>
</organism>
<evidence type="ECO:0000256" key="1">
    <source>
        <dbReference type="SAM" id="Phobius"/>
    </source>
</evidence>
<evidence type="ECO:0000313" key="3">
    <source>
        <dbReference type="Proteomes" id="UP001269819"/>
    </source>
</evidence>
<feature type="transmembrane region" description="Helical" evidence="1">
    <location>
        <begin position="145"/>
        <end position="174"/>
    </location>
</feature>
<proteinExistence type="predicted"/>
<name>A0ABU3VXH3_9GAMM</name>
<gene>
    <name evidence="2" type="ORF">RYS15_09755</name>
</gene>